<gene>
    <name evidence="8" type="ORF">ROHU_019337</name>
</gene>
<dbReference type="SUPFAM" id="SSF53448">
    <property type="entry name" value="Nucleotide-diphospho-sugar transferases"/>
    <property type="match status" value="1"/>
</dbReference>
<dbReference type="GO" id="GO:0006054">
    <property type="term" value="P:N-acetylneuraminate metabolic process"/>
    <property type="evidence" value="ECO:0007669"/>
    <property type="project" value="UniProtKB-UniPathway"/>
</dbReference>
<comment type="caution">
    <text evidence="8">The sequence shown here is derived from an EMBL/GenBank/DDBJ whole genome shotgun (WGS) entry which is preliminary data.</text>
</comment>
<evidence type="ECO:0000256" key="4">
    <source>
        <dbReference type="ARBA" id="ARBA00011881"/>
    </source>
</evidence>
<dbReference type="FunFam" id="3.40.50.1000:FF:000082">
    <property type="entry name" value="N-acylneuraminate cytidylyltransferase A"/>
    <property type="match status" value="1"/>
</dbReference>
<evidence type="ECO:0000256" key="6">
    <source>
        <dbReference type="ARBA" id="ARBA00022679"/>
    </source>
</evidence>
<dbReference type="FunFam" id="3.90.550.10:FF:000074">
    <property type="entry name" value="N-acylneuraminate cytidylyltransferase A"/>
    <property type="match status" value="1"/>
</dbReference>
<dbReference type="InterPro" id="IPR050793">
    <property type="entry name" value="CMP-NeuNAc_synthase"/>
</dbReference>
<evidence type="ECO:0000256" key="3">
    <source>
        <dbReference type="ARBA" id="ARBA00010726"/>
    </source>
</evidence>
<dbReference type="Gene3D" id="3.40.50.1000">
    <property type="entry name" value="HAD superfamily/HAD-like"/>
    <property type="match status" value="1"/>
</dbReference>
<evidence type="ECO:0000256" key="7">
    <source>
        <dbReference type="ARBA" id="ARBA00022695"/>
    </source>
</evidence>
<evidence type="ECO:0000256" key="1">
    <source>
        <dbReference type="ARBA" id="ARBA00001862"/>
    </source>
</evidence>
<dbReference type="EC" id="2.7.7.43" evidence="5"/>
<dbReference type="STRING" id="84645.A0A498N9L2"/>
<dbReference type="AlphaFoldDB" id="A0A498N9L2"/>
<dbReference type="EMBL" id="QBIY01011869">
    <property type="protein sequence ID" value="RXN28394.1"/>
    <property type="molecule type" value="Genomic_DNA"/>
</dbReference>
<comment type="catalytic activity">
    <reaction evidence="1">
        <text>an N-acylneuraminate + CTP = a CMP-N-acyl-beta-neuraminate + diphosphate</text>
        <dbReference type="Rhea" id="RHEA:11344"/>
        <dbReference type="ChEBI" id="CHEBI:33019"/>
        <dbReference type="ChEBI" id="CHEBI:37563"/>
        <dbReference type="ChEBI" id="CHEBI:60073"/>
        <dbReference type="ChEBI" id="CHEBI:68671"/>
        <dbReference type="EC" id="2.7.7.43"/>
    </reaction>
</comment>
<protein>
    <recommendedName>
        <fullName evidence="5">N-acylneuraminate cytidylyltransferase</fullName>
        <ecNumber evidence="5">2.7.7.43</ecNumber>
    </recommendedName>
</protein>
<dbReference type="UniPathway" id="UPA00628"/>
<sequence length="435" mass="48857">MAASRKNRKRAFVCENEVGHEDTDAKRRKVNLDDSRHIAALILARGGSKGIPLKNIKMLAGVPLIGWVIRAALDSGVFDSVWVSTDHDEIARVAKAWGAEVHRRSPEVSKDTTSSLETIQEFSRLNPDVGVICNIQATSPCLHPHHLKEAVEYITKGGCDSVFSVVRRHHFRWQEVKEGDCTTALSPDPAHRPRHQDWSGELCENGSFYFATKELIDKGLLQGGKMKYFEMKPDYSVDIHVDTDWPVAEQRVLRYGYFGKDKPEVVKLLLCNVSGCLTDGQIYMSAKGEEMVSINTRDQAGINMLKKEDVKVILIEKDPITKALAKKLSQRMGCLLLQNMDDILKDVQRRMKKEGLEWKEVAYLGNDEPDVKCLELAGLSAAPMDAPTIAHNHAKYICRNAAGRGAVREFAEHILLLKKKAKSQMEQDRIGRNNF</sequence>
<dbReference type="InterPro" id="IPR036412">
    <property type="entry name" value="HAD-like_sf"/>
</dbReference>
<proteinExistence type="inferred from homology"/>
<dbReference type="InterPro" id="IPR023214">
    <property type="entry name" value="HAD_sf"/>
</dbReference>
<dbReference type="Pfam" id="PF02348">
    <property type="entry name" value="CTP_transf_3"/>
    <property type="match status" value="1"/>
</dbReference>
<dbReference type="CDD" id="cd02513">
    <property type="entry name" value="CMP-NeuAc_Synthase"/>
    <property type="match status" value="1"/>
</dbReference>
<dbReference type="GO" id="GO:0008781">
    <property type="term" value="F:N-acylneuraminate cytidylyltransferase activity"/>
    <property type="evidence" value="ECO:0007669"/>
    <property type="project" value="UniProtKB-EC"/>
</dbReference>
<comment type="subunit">
    <text evidence="4">Homotetramer.</text>
</comment>
<keyword evidence="7 8" id="KW-0548">Nucleotidyltransferase</keyword>
<accession>A0A498N9L2</accession>
<keyword evidence="6 8" id="KW-0808">Transferase</keyword>
<dbReference type="SUPFAM" id="SSF56784">
    <property type="entry name" value="HAD-like"/>
    <property type="match status" value="1"/>
</dbReference>
<evidence type="ECO:0000256" key="2">
    <source>
        <dbReference type="ARBA" id="ARBA00005141"/>
    </source>
</evidence>
<dbReference type="PANTHER" id="PTHR21485:SF3">
    <property type="entry name" value="N-ACYLNEURAMINATE CYTIDYLYLTRANSFERASE"/>
    <property type="match status" value="1"/>
</dbReference>
<evidence type="ECO:0000313" key="8">
    <source>
        <dbReference type="EMBL" id="RXN28394.1"/>
    </source>
</evidence>
<evidence type="ECO:0000313" key="9">
    <source>
        <dbReference type="Proteomes" id="UP000290572"/>
    </source>
</evidence>
<dbReference type="InterPro" id="IPR029044">
    <property type="entry name" value="Nucleotide-diphossugar_trans"/>
</dbReference>
<dbReference type="PANTHER" id="PTHR21485">
    <property type="entry name" value="HAD SUPERFAMILY MEMBERS CMAS AND KDSC"/>
    <property type="match status" value="1"/>
</dbReference>
<dbReference type="InterPro" id="IPR003329">
    <property type="entry name" value="Cytidylyl_trans"/>
</dbReference>
<comment type="similarity">
    <text evidence="3">Belongs to the CMP-NeuNAc synthase family.</text>
</comment>
<dbReference type="Proteomes" id="UP000290572">
    <property type="component" value="Unassembled WGS sequence"/>
</dbReference>
<evidence type="ECO:0000256" key="5">
    <source>
        <dbReference type="ARBA" id="ARBA00012491"/>
    </source>
</evidence>
<keyword evidence="9" id="KW-1185">Reference proteome</keyword>
<reference evidence="8 9" key="1">
    <citation type="submission" date="2018-03" db="EMBL/GenBank/DDBJ databases">
        <title>Draft genome sequence of Rohu Carp (Labeo rohita).</title>
        <authorList>
            <person name="Das P."/>
            <person name="Kushwaha B."/>
            <person name="Joshi C.G."/>
            <person name="Kumar D."/>
            <person name="Nagpure N.S."/>
            <person name="Sahoo L."/>
            <person name="Das S.P."/>
            <person name="Bit A."/>
            <person name="Patnaik S."/>
            <person name="Meher P.K."/>
            <person name="Jayasankar P."/>
            <person name="Koringa P.G."/>
            <person name="Patel N.V."/>
            <person name="Hinsu A.T."/>
            <person name="Kumar R."/>
            <person name="Pandey M."/>
            <person name="Agarwal S."/>
            <person name="Srivastava S."/>
            <person name="Singh M."/>
            <person name="Iquebal M.A."/>
            <person name="Jaiswal S."/>
            <person name="Angadi U.B."/>
            <person name="Kumar N."/>
            <person name="Raza M."/>
            <person name="Shah T.M."/>
            <person name="Rai A."/>
            <person name="Jena J.K."/>
        </authorList>
    </citation>
    <scope>NUCLEOTIDE SEQUENCE [LARGE SCALE GENOMIC DNA]</scope>
    <source>
        <strain evidence="8">DASCIFA01</strain>
        <tissue evidence="8">Testis</tissue>
    </source>
</reference>
<organism evidence="8 9">
    <name type="scientific">Labeo rohita</name>
    <name type="common">Indian major carp</name>
    <name type="synonym">Cyprinus rohita</name>
    <dbReference type="NCBI Taxonomy" id="84645"/>
    <lineage>
        <taxon>Eukaryota</taxon>
        <taxon>Metazoa</taxon>
        <taxon>Chordata</taxon>
        <taxon>Craniata</taxon>
        <taxon>Vertebrata</taxon>
        <taxon>Euteleostomi</taxon>
        <taxon>Actinopterygii</taxon>
        <taxon>Neopterygii</taxon>
        <taxon>Teleostei</taxon>
        <taxon>Ostariophysi</taxon>
        <taxon>Cypriniformes</taxon>
        <taxon>Cyprinidae</taxon>
        <taxon>Labeoninae</taxon>
        <taxon>Labeonini</taxon>
        <taxon>Labeo</taxon>
    </lineage>
</organism>
<comment type="pathway">
    <text evidence="2">Amino-sugar metabolism; N-acetylneuraminate metabolism.</text>
</comment>
<name>A0A498N9L2_LABRO</name>
<dbReference type="Gene3D" id="3.90.550.10">
    <property type="entry name" value="Spore Coat Polysaccharide Biosynthesis Protein SpsA, Chain A"/>
    <property type="match status" value="1"/>
</dbReference>